<dbReference type="AlphaFoldDB" id="A0A5J4VJY0"/>
<feature type="compositionally biased region" description="Polar residues" evidence="1">
    <location>
        <begin position="54"/>
        <end position="68"/>
    </location>
</feature>
<evidence type="ECO:0000256" key="1">
    <source>
        <dbReference type="SAM" id="MobiDB-lite"/>
    </source>
</evidence>
<evidence type="ECO:0000313" key="3">
    <source>
        <dbReference type="Proteomes" id="UP000324800"/>
    </source>
</evidence>
<comment type="caution">
    <text evidence="2">The sequence shown here is derived from an EMBL/GenBank/DDBJ whole genome shotgun (WGS) entry which is preliminary data.</text>
</comment>
<evidence type="ECO:0000313" key="2">
    <source>
        <dbReference type="EMBL" id="KAA6382764.1"/>
    </source>
</evidence>
<feature type="region of interest" description="Disordered" evidence="1">
    <location>
        <begin position="49"/>
        <end position="68"/>
    </location>
</feature>
<sequence length="68" mass="8296">MDKESDIDYTQEDYKRWKQQALRLDVHERKWTLFKVGYSDTLLNKEDKEYGHKLNSNSNQHYPVANYN</sequence>
<protein>
    <submittedName>
        <fullName evidence="2">Uncharacterized protein</fullName>
    </submittedName>
</protein>
<accession>A0A5J4VJY0</accession>
<dbReference type="Proteomes" id="UP000324800">
    <property type="component" value="Unassembled WGS sequence"/>
</dbReference>
<gene>
    <name evidence="2" type="ORF">EZS28_021712</name>
</gene>
<name>A0A5J4VJY0_9EUKA</name>
<reference evidence="2 3" key="1">
    <citation type="submission" date="2019-03" db="EMBL/GenBank/DDBJ databases">
        <title>Single cell metagenomics reveals metabolic interactions within the superorganism composed of flagellate Streblomastix strix and complex community of Bacteroidetes bacteria on its surface.</title>
        <authorList>
            <person name="Treitli S.C."/>
            <person name="Kolisko M."/>
            <person name="Husnik F."/>
            <person name="Keeling P."/>
            <person name="Hampl V."/>
        </authorList>
    </citation>
    <scope>NUCLEOTIDE SEQUENCE [LARGE SCALE GENOMIC DNA]</scope>
    <source>
        <strain evidence="2">ST1C</strain>
    </source>
</reference>
<dbReference type="EMBL" id="SNRW01006607">
    <property type="protein sequence ID" value="KAA6382764.1"/>
    <property type="molecule type" value="Genomic_DNA"/>
</dbReference>
<organism evidence="2 3">
    <name type="scientific">Streblomastix strix</name>
    <dbReference type="NCBI Taxonomy" id="222440"/>
    <lineage>
        <taxon>Eukaryota</taxon>
        <taxon>Metamonada</taxon>
        <taxon>Preaxostyla</taxon>
        <taxon>Oxymonadida</taxon>
        <taxon>Streblomastigidae</taxon>
        <taxon>Streblomastix</taxon>
    </lineage>
</organism>
<proteinExistence type="predicted"/>